<accession>A0A0K2VKP0</accession>
<organism evidence="1">
    <name type="scientific">Lepeophtheirus salmonis</name>
    <name type="common">Salmon louse</name>
    <name type="synonym">Caligus salmonis</name>
    <dbReference type="NCBI Taxonomy" id="72036"/>
    <lineage>
        <taxon>Eukaryota</taxon>
        <taxon>Metazoa</taxon>
        <taxon>Ecdysozoa</taxon>
        <taxon>Arthropoda</taxon>
        <taxon>Crustacea</taxon>
        <taxon>Multicrustacea</taxon>
        <taxon>Hexanauplia</taxon>
        <taxon>Copepoda</taxon>
        <taxon>Siphonostomatoida</taxon>
        <taxon>Caligidae</taxon>
        <taxon>Lepeophtheirus</taxon>
    </lineage>
</organism>
<name>A0A0K2VKP0_LEPSM</name>
<dbReference type="AlphaFoldDB" id="A0A0K2VKP0"/>
<protein>
    <submittedName>
        <fullName evidence="1">Uncharacterized protein</fullName>
    </submittedName>
</protein>
<sequence>KRLDCNNCFFLNCRLILSNCFPLVSKWVSLQICNEKKKNGWFDLVCWRDSVVLLDLIKYLFCLSKIEA</sequence>
<dbReference type="EMBL" id="HACA01033658">
    <property type="protein sequence ID" value="CDW51019.1"/>
    <property type="molecule type" value="Transcribed_RNA"/>
</dbReference>
<evidence type="ECO:0000313" key="1">
    <source>
        <dbReference type="EMBL" id="CDW51019.1"/>
    </source>
</evidence>
<reference evidence="1" key="1">
    <citation type="submission" date="2014-05" db="EMBL/GenBank/DDBJ databases">
        <authorList>
            <person name="Chronopoulou M."/>
        </authorList>
    </citation>
    <scope>NUCLEOTIDE SEQUENCE</scope>
    <source>
        <tissue evidence="1">Whole organism</tissue>
    </source>
</reference>
<proteinExistence type="predicted"/>
<feature type="non-terminal residue" evidence="1">
    <location>
        <position position="1"/>
    </location>
</feature>